<dbReference type="AlphaFoldDB" id="A0A0L7KVS1"/>
<protein>
    <submittedName>
        <fullName evidence="1">Uncharacterized protein</fullName>
    </submittedName>
</protein>
<accession>A0A0L7KVS1</accession>
<keyword evidence="2" id="KW-1185">Reference proteome</keyword>
<comment type="caution">
    <text evidence="1">The sequence shown here is derived from an EMBL/GenBank/DDBJ whole genome shotgun (WGS) entry which is preliminary data.</text>
</comment>
<dbReference type="EMBL" id="JTDY01005283">
    <property type="protein sequence ID" value="KOB67156.1"/>
    <property type="molecule type" value="Genomic_DNA"/>
</dbReference>
<dbReference type="Gene3D" id="3.30.420.10">
    <property type="entry name" value="Ribonuclease H-like superfamily/Ribonuclease H"/>
    <property type="match status" value="1"/>
</dbReference>
<dbReference type="PANTHER" id="PTHR33939">
    <property type="entry name" value="PROTEIN CBG22215"/>
    <property type="match status" value="1"/>
</dbReference>
<sequence length="131" mass="15265">MAKRQSYRIQAWTDDTAQSTTKVSEGKSQRLIITHARTSSGFVPNCLLAFKSTKTTKYHEQINFEKFKEWFLKLLDNLKKPHCMDNAPYHSVQKHKPPTSANRKLEIIQKNDSWLQEKGIEANETMLKNEL</sequence>
<reference evidence="1 2" key="1">
    <citation type="journal article" date="2015" name="Genome Biol. Evol.">
        <title>The genome of winter moth (Operophtera brumata) provides a genomic perspective on sexual dimorphism and phenology.</title>
        <authorList>
            <person name="Derks M.F."/>
            <person name="Smit S."/>
            <person name="Salis L."/>
            <person name="Schijlen E."/>
            <person name="Bossers A."/>
            <person name="Mateman C."/>
            <person name="Pijl A.S."/>
            <person name="de Ridder D."/>
            <person name="Groenen M.A."/>
            <person name="Visser M.E."/>
            <person name="Megens H.J."/>
        </authorList>
    </citation>
    <scope>NUCLEOTIDE SEQUENCE [LARGE SCALE GENOMIC DNA]</scope>
    <source>
        <strain evidence="1">WM2013NL</strain>
        <tissue evidence="1">Head and thorax</tissue>
    </source>
</reference>
<dbReference type="GO" id="GO:0003676">
    <property type="term" value="F:nucleic acid binding"/>
    <property type="evidence" value="ECO:0007669"/>
    <property type="project" value="InterPro"/>
</dbReference>
<gene>
    <name evidence="1" type="ORF">OBRU01_20150</name>
</gene>
<dbReference type="PANTHER" id="PTHR33939:SF1">
    <property type="entry name" value="DUF4371 DOMAIN-CONTAINING PROTEIN"/>
    <property type="match status" value="1"/>
</dbReference>
<dbReference type="Proteomes" id="UP000037510">
    <property type="component" value="Unassembled WGS sequence"/>
</dbReference>
<dbReference type="InterPro" id="IPR036397">
    <property type="entry name" value="RNaseH_sf"/>
</dbReference>
<proteinExistence type="predicted"/>
<evidence type="ECO:0000313" key="1">
    <source>
        <dbReference type="EMBL" id="KOB67156.1"/>
    </source>
</evidence>
<name>A0A0L7KVS1_OPEBR</name>
<evidence type="ECO:0000313" key="2">
    <source>
        <dbReference type="Proteomes" id="UP000037510"/>
    </source>
</evidence>
<organism evidence="1 2">
    <name type="scientific">Operophtera brumata</name>
    <name type="common">Winter moth</name>
    <name type="synonym">Phalaena brumata</name>
    <dbReference type="NCBI Taxonomy" id="104452"/>
    <lineage>
        <taxon>Eukaryota</taxon>
        <taxon>Metazoa</taxon>
        <taxon>Ecdysozoa</taxon>
        <taxon>Arthropoda</taxon>
        <taxon>Hexapoda</taxon>
        <taxon>Insecta</taxon>
        <taxon>Pterygota</taxon>
        <taxon>Neoptera</taxon>
        <taxon>Endopterygota</taxon>
        <taxon>Lepidoptera</taxon>
        <taxon>Glossata</taxon>
        <taxon>Ditrysia</taxon>
        <taxon>Geometroidea</taxon>
        <taxon>Geometridae</taxon>
        <taxon>Larentiinae</taxon>
        <taxon>Operophtera</taxon>
    </lineage>
</organism>